<name>A0ABW5XFB2_9MICO</name>
<evidence type="ECO:0000313" key="3">
    <source>
        <dbReference type="Proteomes" id="UP001597391"/>
    </source>
</evidence>
<feature type="transmembrane region" description="Helical" evidence="1">
    <location>
        <begin position="21"/>
        <end position="40"/>
    </location>
</feature>
<feature type="transmembrane region" description="Helical" evidence="1">
    <location>
        <begin position="46"/>
        <end position="64"/>
    </location>
</feature>
<dbReference type="Proteomes" id="UP001597391">
    <property type="component" value="Unassembled WGS sequence"/>
</dbReference>
<proteinExistence type="predicted"/>
<sequence>MDSIRRFLGLDREGRGVSSSTSLLYSLILSLLISVGLRFLFPAMAYPVRFILFIVVVFAVFSWINKNHRDNTRGCNGPK</sequence>
<protein>
    <submittedName>
        <fullName evidence="2">Uncharacterized protein</fullName>
    </submittedName>
</protein>
<reference evidence="3" key="1">
    <citation type="journal article" date="2019" name="Int. J. Syst. Evol. Microbiol.">
        <title>The Global Catalogue of Microorganisms (GCM) 10K type strain sequencing project: providing services to taxonomists for standard genome sequencing and annotation.</title>
        <authorList>
            <consortium name="The Broad Institute Genomics Platform"/>
            <consortium name="The Broad Institute Genome Sequencing Center for Infectious Disease"/>
            <person name="Wu L."/>
            <person name="Ma J."/>
        </authorList>
    </citation>
    <scope>NUCLEOTIDE SEQUENCE [LARGE SCALE GENOMIC DNA]</scope>
    <source>
        <strain evidence="3">KCTC 33576</strain>
    </source>
</reference>
<keyword evidence="3" id="KW-1185">Reference proteome</keyword>
<organism evidence="2 3">
    <name type="scientific">Populibacterium corticicola</name>
    <dbReference type="NCBI Taxonomy" id="1812826"/>
    <lineage>
        <taxon>Bacteria</taxon>
        <taxon>Bacillati</taxon>
        <taxon>Actinomycetota</taxon>
        <taxon>Actinomycetes</taxon>
        <taxon>Micrococcales</taxon>
        <taxon>Jonesiaceae</taxon>
        <taxon>Populibacterium</taxon>
    </lineage>
</organism>
<evidence type="ECO:0000313" key="2">
    <source>
        <dbReference type="EMBL" id="MFD2840413.1"/>
    </source>
</evidence>
<evidence type="ECO:0000256" key="1">
    <source>
        <dbReference type="SAM" id="Phobius"/>
    </source>
</evidence>
<dbReference type="EMBL" id="JBHUOP010000003">
    <property type="protein sequence ID" value="MFD2840413.1"/>
    <property type="molecule type" value="Genomic_DNA"/>
</dbReference>
<dbReference type="RefSeq" id="WP_377466250.1">
    <property type="nucleotide sequence ID" value="NZ_JBHUOP010000003.1"/>
</dbReference>
<gene>
    <name evidence="2" type="ORF">ACFSYH_07480</name>
</gene>
<keyword evidence="1" id="KW-1133">Transmembrane helix</keyword>
<keyword evidence="1" id="KW-0812">Transmembrane</keyword>
<accession>A0ABW5XFB2</accession>
<keyword evidence="1" id="KW-0472">Membrane</keyword>
<comment type="caution">
    <text evidence="2">The sequence shown here is derived from an EMBL/GenBank/DDBJ whole genome shotgun (WGS) entry which is preliminary data.</text>
</comment>